<reference evidence="1 2" key="1">
    <citation type="submission" date="2018-10" db="EMBL/GenBank/DDBJ databases">
        <title>Pseudomonas leptonychotis sp. nov., isolated from Weddell seals in Antarctica.</title>
        <authorList>
            <person name="Novakova D."/>
            <person name="Svec P."/>
            <person name="Kralova S."/>
            <person name="Kristofova L."/>
            <person name="Zeman M."/>
            <person name="Pantucek R."/>
            <person name="Maslanova I."/>
            <person name="Sedlacek I."/>
        </authorList>
    </citation>
    <scope>NUCLEOTIDE SEQUENCE [LARGE SCALE GENOMIC DNA]</scope>
    <source>
        <strain evidence="1 2">CCM 8849</strain>
    </source>
</reference>
<dbReference type="AlphaFoldDB" id="A0A4T2A633"/>
<keyword evidence="2" id="KW-1185">Reference proteome</keyword>
<dbReference type="InterPro" id="IPR021352">
    <property type="entry name" value="DUF2971"/>
</dbReference>
<organism evidence="1 2">
    <name type="scientific">Pseudomonas leptonychotis</name>
    <dbReference type="NCBI Taxonomy" id="2448482"/>
    <lineage>
        <taxon>Bacteria</taxon>
        <taxon>Pseudomonadati</taxon>
        <taxon>Pseudomonadota</taxon>
        <taxon>Gammaproteobacteria</taxon>
        <taxon>Pseudomonadales</taxon>
        <taxon>Pseudomonadaceae</taxon>
        <taxon>Pseudomonas</taxon>
    </lineage>
</organism>
<comment type="caution">
    <text evidence="1">The sequence shown here is derived from an EMBL/GenBank/DDBJ whole genome shotgun (WGS) entry which is preliminary data.</text>
</comment>
<gene>
    <name evidence="1" type="ORF">D8779_08605</name>
</gene>
<evidence type="ECO:0000313" key="1">
    <source>
        <dbReference type="EMBL" id="TIH10721.1"/>
    </source>
</evidence>
<protein>
    <submittedName>
        <fullName evidence="1">DUF2971 domain-containing protein</fullName>
    </submittedName>
</protein>
<dbReference type="OrthoDB" id="4119964at2"/>
<name>A0A4T2A633_9PSED</name>
<proteinExistence type="predicted"/>
<evidence type="ECO:0000313" key="2">
    <source>
        <dbReference type="Proteomes" id="UP000307541"/>
    </source>
</evidence>
<sequence length="266" mass="30953">MPEIIYKYESFSAQSLKNLKAQSIYFGSPLGFNDPYDCALSAGIAIPTDEELDTLKSEYQNSNSVPENVKKQFAETGHDKLRDIVVRSTHKILESHARDFLKTRGVSCFSECNDDLLMWSHYGGKYKGFCLAFSTKFEPFSKMVKVKYTRTMPKINAIKALLNDNFDEMLDLFCTKSKSWEYEKEWRCMHEQAGTLYTYEADALESVYFWPDIDSNSLEIVCLILAGQNQNVRFWRGNRSQERFEVIFEEFTYTSYLEAKRRGRVT</sequence>
<dbReference type="EMBL" id="RFLV01000001">
    <property type="protein sequence ID" value="TIH10721.1"/>
    <property type="molecule type" value="Genomic_DNA"/>
</dbReference>
<dbReference type="Pfam" id="PF11185">
    <property type="entry name" value="DUF2971"/>
    <property type="match status" value="1"/>
</dbReference>
<dbReference type="Proteomes" id="UP000307541">
    <property type="component" value="Unassembled WGS sequence"/>
</dbReference>
<dbReference type="RefSeq" id="WP_136663998.1">
    <property type="nucleotide sequence ID" value="NZ_RFLV01000001.1"/>
</dbReference>
<accession>A0A4T2A633</accession>